<dbReference type="Proteomes" id="UP000199513">
    <property type="component" value="Unassembled WGS sequence"/>
</dbReference>
<dbReference type="AlphaFoldDB" id="A0A1I2FJS1"/>
<dbReference type="NCBIfam" id="TIGR03523">
    <property type="entry name" value="GldN"/>
    <property type="match status" value="1"/>
</dbReference>
<dbReference type="STRING" id="1003.SAMN04488541_101427"/>
<evidence type="ECO:0000256" key="1">
    <source>
        <dbReference type="SAM" id="MobiDB-lite"/>
    </source>
</evidence>
<gene>
    <name evidence="3" type="ORF">SAMN04488541_101427</name>
</gene>
<feature type="chain" id="PRO_5011733085" evidence="2">
    <location>
        <begin position="24"/>
        <end position="294"/>
    </location>
</feature>
<feature type="region of interest" description="Disordered" evidence="1">
    <location>
        <begin position="125"/>
        <end position="148"/>
    </location>
</feature>
<accession>A0A1I2FJS1</accession>
<keyword evidence="4" id="KW-1185">Reference proteome</keyword>
<evidence type="ECO:0000256" key="2">
    <source>
        <dbReference type="SAM" id="SignalP"/>
    </source>
</evidence>
<dbReference type="OrthoDB" id="1141916at2"/>
<evidence type="ECO:0000313" key="3">
    <source>
        <dbReference type="EMBL" id="SFF05253.1"/>
    </source>
</evidence>
<dbReference type="InterPro" id="IPR019847">
    <property type="entry name" value="Gliding_motility_assoc_GldN"/>
</dbReference>
<feature type="signal peptide" evidence="2">
    <location>
        <begin position="1"/>
        <end position="23"/>
    </location>
</feature>
<evidence type="ECO:0000313" key="4">
    <source>
        <dbReference type="Proteomes" id="UP000199513"/>
    </source>
</evidence>
<proteinExistence type="predicted"/>
<dbReference type="EMBL" id="FONY01000014">
    <property type="protein sequence ID" value="SFF05253.1"/>
    <property type="molecule type" value="Genomic_DNA"/>
</dbReference>
<dbReference type="RefSeq" id="WP_091544254.1">
    <property type="nucleotide sequence ID" value="NZ_FONY01000014.1"/>
</dbReference>
<keyword evidence="2" id="KW-0732">Signal</keyword>
<sequence>MKNMQKICLLFAVFLGSLGLAVAQERDEFGYNINSLRPIHEHDQLWKRTVWVRMDCREKQNKPFFARNNEITKVIIEAVDAGILRPFENDSLINRMSYENFVENLTIPGSDEGLTEEEKAMGFGADDTGWGDSGWGDDTGGAESESTESTVAASNRYFPHQLNILEIRIDLIFDKKRSRWYRDIQAITLILPAEANTAKGIDQSIASFSYKELVENVFKDNDSAIWYNDANNPREHRNLSEAFDLTLYAAHMIKYSNPDDAMIQDIYGADKSAIVASMQLEHQLVDFETEFWEY</sequence>
<reference evidence="3 4" key="1">
    <citation type="submission" date="2016-10" db="EMBL/GenBank/DDBJ databases">
        <authorList>
            <person name="de Groot N.N."/>
        </authorList>
    </citation>
    <scope>NUCLEOTIDE SEQUENCE [LARGE SCALE GENOMIC DNA]</scope>
    <source>
        <strain>GEY</strain>
        <strain evidence="4">DSM 9560</strain>
    </source>
</reference>
<dbReference type="Pfam" id="PF19841">
    <property type="entry name" value="GldN"/>
    <property type="match status" value="1"/>
</dbReference>
<organism evidence="3 4">
    <name type="scientific">Thermoflexibacter ruber</name>
    <dbReference type="NCBI Taxonomy" id="1003"/>
    <lineage>
        <taxon>Bacteria</taxon>
        <taxon>Pseudomonadati</taxon>
        <taxon>Bacteroidota</taxon>
        <taxon>Cytophagia</taxon>
        <taxon>Cytophagales</taxon>
        <taxon>Thermoflexibacteraceae</taxon>
        <taxon>Thermoflexibacter</taxon>
    </lineage>
</organism>
<protein>
    <submittedName>
        <fullName evidence="3">Gliding motility associated protien GldN</fullName>
    </submittedName>
</protein>
<name>A0A1I2FJS1_9BACT</name>